<gene>
    <name evidence="2" type="ORF">SAMN05421759_10992</name>
</gene>
<evidence type="ECO:0000313" key="2">
    <source>
        <dbReference type="EMBL" id="SIT00247.1"/>
    </source>
</evidence>
<dbReference type="EMBL" id="FTOQ01000009">
    <property type="protein sequence ID" value="SIT00247.1"/>
    <property type="molecule type" value="Genomic_DNA"/>
</dbReference>
<accession>A0A1N7NPK8</accession>
<protein>
    <submittedName>
        <fullName evidence="2">Uncharacterized protein</fullName>
    </submittedName>
</protein>
<keyword evidence="3" id="KW-1185">Reference proteome</keyword>
<feature type="region of interest" description="Disordered" evidence="1">
    <location>
        <begin position="1"/>
        <end position="21"/>
    </location>
</feature>
<reference evidence="3" key="1">
    <citation type="submission" date="2017-01" db="EMBL/GenBank/DDBJ databases">
        <authorList>
            <person name="Varghese N."/>
            <person name="Submissions S."/>
        </authorList>
    </citation>
    <scope>NUCLEOTIDE SEQUENCE [LARGE SCALE GENOMIC DNA]</scope>
    <source>
        <strain evidence="3">DSM 29430</strain>
    </source>
</reference>
<dbReference type="AlphaFoldDB" id="A0A1N7NPK8"/>
<organism evidence="2 3">
    <name type="scientific">Roseivivax lentus</name>
    <dbReference type="NCBI Taxonomy" id="633194"/>
    <lineage>
        <taxon>Bacteria</taxon>
        <taxon>Pseudomonadati</taxon>
        <taxon>Pseudomonadota</taxon>
        <taxon>Alphaproteobacteria</taxon>
        <taxon>Rhodobacterales</taxon>
        <taxon>Roseobacteraceae</taxon>
        <taxon>Roseivivax</taxon>
    </lineage>
</organism>
<dbReference type="STRING" id="633194.SAMN05421759_10992"/>
<evidence type="ECO:0000256" key="1">
    <source>
        <dbReference type="SAM" id="MobiDB-lite"/>
    </source>
</evidence>
<proteinExistence type="predicted"/>
<sequence length="474" mass="52447">MARPLRIMPQTGRSRPSGAAMARRADRAAHRFLDVKSDALLNRSARLSSLSPARAGLRRVDKPFSPAAAYFHAANRRLAAIDKAVARRIKALQAGSKSDLRCRLLQLALVEREVDRARRAFGLFFEVFAQRGTAFAPSLAAHDAIARDCYRAVLHDEAGILQLPILMPITYMEHGYSPATMRRGVTLKRLLGEKNPFPLIRVPWDRDRPWQATFLHEVAHNLQADLGVWDETKQAVIRRLGGTGLSPRLQTIWARWHKEIFADLVAILLGGPTAAYGLAEFLAHPPAKVTIFKDGAVHPVGYIRVLILAEMLRRMGFLGDAARLDKIWRKLYSAKAASRLPDDLHASTRKIVPVIVDEIAYQPRRMLAQRGLADIIRFSRADQARIVDGAGDFLSGRVPDLPPRWMIGAARLAMARGGDAAKIGTALVRALALNAARDRDVILKHTQTAADKMVAAPGRTKPARRRAPSLNWAA</sequence>
<evidence type="ECO:0000313" key="3">
    <source>
        <dbReference type="Proteomes" id="UP000186684"/>
    </source>
</evidence>
<name>A0A1N7NPK8_9RHOB</name>
<dbReference type="Proteomes" id="UP000186684">
    <property type="component" value="Unassembled WGS sequence"/>
</dbReference>